<evidence type="ECO:0000256" key="3">
    <source>
        <dbReference type="PROSITE-ProRule" id="PRU00317"/>
    </source>
</evidence>
<dbReference type="SUPFAM" id="SSF48371">
    <property type="entry name" value="ARM repeat"/>
    <property type="match status" value="1"/>
</dbReference>
<evidence type="ECO:0000256" key="2">
    <source>
        <dbReference type="ARBA" id="ARBA00022845"/>
    </source>
</evidence>
<reference evidence="5 6" key="1">
    <citation type="journal article" date="2019" name="Nat. Plants">
        <title>Stout camphor tree genome fills gaps in understanding of flowering plant genome evolution.</title>
        <authorList>
            <person name="Chaw S.M."/>
            <person name="Liu Y.C."/>
            <person name="Wu Y.W."/>
            <person name="Wang H.Y."/>
            <person name="Lin C.I."/>
            <person name="Wu C.S."/>
            <person name="Ke H.M."/>
            <person name="Chang L.Y."/>
            <person name="Hsu C.Y."/>
            <person name="Yang H.T."/>
            <person name="Sudianto E."/>
            <person name="Hsu M.H."/>
            <person name="Wu K.P."/>
            <person name="Wang L.N."/>
            <person name="Leebens-Mack J.H."/>
            <person name="Tsai I.J."/>
        </authorList>
    </citation>
    <scope>NUCLEOTIDE SEQUENCE [LARGE SCALE GENOMIC DNA]</scope>
    <source>
        <strain evidence="6">cv. Chaw 1501</strain>
        <tissue evidence="5">Young leaves</tissue>
    </source>
</reference>
<keyword evidence="2" id="KW-0810">Translation regulation</keyword>
<dbReference type="Pfam" id="PF00806">
    <property type="entry name" value="PUF"/>
    <property type="match status" value="2"/>
</dbReference>
<dbReference type="InterPro" id="IPR033133">
    <property type="entry name" value="PUM-HD"/>
</dbReference>
<dbReference type="OrthoDB" id="10294794at2759"/>
<dbReference type="GO" id="GO:0003729">
    <property type="term" value="F:mRNA binding"/>
    <property type="evidence" value="ECO:0007669"/>
    <property type="project" value="TreeGrafter"/>
</dbReference>
<evidence type="ECO:0000259" key="4">
    <source>
        <dbReference type="PROSITE" id="PS50303"/>
    </source>
</evidence>
<accession>A0A3S4NYC3</accession>
<dbReference type="PANTHER" id="PTHR12537:SF137">
    <property type="entry name" value="PUMILIO HOMOLOG 16-RELATED"/>
    <property type="match status" value="1"/>
</dbReference>
<dbReference type="Gene3D" id="1.25.10.10">
    <property type="entry name" value="Leucine-rich Repeat Variant"/>
    <property type="match status" value="1"/>
</dbReference>
<evidence type="ECO:0000256" key="1">
    <source>
        <dbReference type="ARBA" id="ARBA00022737"/>
    </source>
</evidence>
<gene>
    <name evidence="5" type="ORF">CKAN_01199700</name>
</gene>
<feature type="domain" description="PUM-HD" evidence="4">
    <location>
        <begin position="257"/>
        <end position="404"/>
    </location>
</feature>
<protein>
    <submittedName>
        <fullName evidence="5">Putative mRNA-binding protein PUF1</fullName>
    </submittedName>
</protein>
<dbReference type="AlphaFoldDB" id="A0A3S4NYC3"/>
<name>A0A3S4NYC3_9MAGN</name>
<organism evidence="5 6">
    <name type="scientific">Cinnamomum micranthum f. kanehirae</name>
    <dbReference type="NCBI Taxonomy" id="337451"/>
    <lineage>
        <taxon>Eukaryota</taxon>
        <taxon>Viridiplantae</taxon>
        <taxon>Streptophyta</taxon>
        <taxon>Embryophyta</taxon>
        <taxon>Tracheophyta</taxon>
        <taxon>Spermatophyta</taxon>
        <taxon>Magnoliopsida</taxon>
        <taxon>Magnoliidae</taxon>
        <taxon>Laurales</taxon>
        <taxon>Lauraceae</taxon>
        <taxon>Cinnamomum</taxon>
    </lineage>
</organism>
<comment type="caution">
    <text evidence="5">The sequence shown here is derived from an EMBL/GenBank/DDBJ whole genome shotgun (WGS) entry which is preliminary data.</text>
</comment>
<keyword evidence="1" id="KW-0677">Repeat</keyword>
<dbReference type="GO" id="GO:0005737">
    <property type="term" value="C:cytoplasm"/>
    <property type="evidence" value="ECO:0007669"/>
    <property type="project" value="TreeGrafter"/>
</dbReference>
<proteinExistence type="predicted"/>
<dbReference type="PANTHER" id="PTHR12537">
    <property type="entry name" value="RNA BINDING PROTEIN PUMILIO-RELATED"/>
    <property type="match status" value="1"/>
</dbReference>
<dbReference type="InterPro" id="IPR016024">
    <property type="entry name" value="ARM-type_fold"/>
</dbReference>
<sequence length="404" mass="44308">MSGNNCNRFFSETHSTSPSLPYIEDLSSSLQNISLSDLGFVENSQTGDQGNRSSIGVHSTFFLGNQSSGNGVESAWNPASARGRVPQGEGWDVQQRDIGRAYSFQDLMNGNGDTGSLYPPNLISLSDDHGVGPSTGYRISQLELMGDQERGIWRTGSVLNLGLGSETRRIQRWQDYHWGLTNGWTGRDETSNESFMPNFRPDSQISDNGYNGSNSIRGKQSPDHLTGGLYFHGAQPTRTPFSEEYSDAGNTAPSCEWTDQPLPEAVHLNYFRLHTGDLSLPEGINCGGIQAIATNPIGCRYLLQILSGREPSAIQKILDETLEVVFEVMSHHIGNHMFQKLLESCDDNQIETIVARVTECENSLADAANTKSGTRSVQKLVKIVKNCAPLIRCITLALILGFKL</sequence>
<evidence type="ECO:0000313" key="5">
    <source>
        <dbReference type="EMBL" id="RWR83246.1"/>
    </source>
</evidence>
<dbReference type="GO" id="GO:0006417">
    <property type="term" value="P:regulation of translation"/>
    <property type="evidence" value="ECO:0007669"/>
    <property type="project" value="UniProtKB-KW"/>
</dbReference>
<keyword evidence="6" id="KW-1185">Reference proteome</keyword>
<dbReference type="PROSITE" id="PS50302">
    <property type="entry name" value="PUM"/>
    <property type="match status" value="1"/>
</dbReference>
<dbReference type="PROSITE" id="PS50303">
    <property type="entry name" value="PUM_HD"/>
    <property type="match status" value="1"/>
</dbReference>
<dbReference type="InterPro" id="IPR011989">
    <property type="entry name" value="ARM-like"/>
</dbReference>
<feature type="repeat" description="Pumilio" evidence="3">
    <location>
        <begin position="320"/>
        <end position="355"/>
    </location>
</feature>
<dbReference type="InterPro" id="IPR001313">
    <property type="entry name" value="Pumilio_RNA-bd_rpt"/>
</dbReference>
<dbReference type="Proteomes" id="UP000283530">
    <property type="component" value="Unassembled WGS sequence"/>
</dbReference>
<evidence type="ECO:0000313" key="6">
    <source>
        <dbReference type="Proteomes" id="UP000283530"/>
    </source>
</evidence>
<dbReference type="STRING" id="337451.A0A3S4NYC3"/>
<dbReference type="EMBL" id="QPKB01000004">
    <property type="protein sequence ID" value="RWR83246.1"/>
    <property type="molecule type" value="Genomic_DNA"/>
</dbReference>
<dbReference type="SMART" id="SM00025">
    <property type="entry name" value="Pumilio"/>
    <property type="match status" value="2"/>
</dbReference>